<accession>A0ABV4JUZ6</accession>
<comment type="caution">
    <text evidence="2">The sequence shown here is derived from an EMBL/GenBank/DDBJ whole genome shotgun (WGS) entry which is preliminary data.</text>
</comment>
<evidence type="ECO:0000313" key="3">
    <source>
        <dbReference type="Proteomes" id="UP001568358"/>
    </source>
</evidence>
<keyword evidence="1" id="KW-0732">Signal</keyword>
<feature type="signal peptide" evidence="1">
    <location>
        <begin position="1"/>
        <end position="26"/>
    </location>
</feature>
<keyword evidence="3" id="KW-1185">Reference proteome</keyword>
<dbReference type="RefSeq" id="WP_371150937.1">
    <property type="nucleotide sequence ID" value="NZ_JBFSOO010000011.1"/>
</dbReference>
<organism evidence="2 3">
    <name type="scientific">Halodesulfovibrio aestuarii</name>
    <dbReference type="NCBI Taxonomy" id="126333"/>
    <lineage>
        <taxon>Bacteria</taxon>
        <taxon>Pseudomonadati</taxon>
        <taxon>Thermodesulfobacteriota</taxon>
        <taxon>Desulfovibrionia</taxon>
        <taxon>Desulfovibrionales</taxon>
        <taxon>Desulfovibrionaceae</taxon>
        <taxon>Halodesulfovibrio</taxon>
    </lineage>
</organism>
<dbReference type="Gene3D" id="3.40.50.1820">
    <property type="entry name" value="alpha/beta hydrolase"/>
    <property type="match status" value="1"/>
</dbReference>
<gene>
    <name evidence="2" type="ORF">AB2Z07_13695</name>
</gene>
<dbReference type="GO" id="GO:0016787">
    <property type="term" value="F:hydrolase activity"/>
    <property type="evidence" value="ECO:0007669"/>
    <property type="project" value="UniProtKB-KW"/>
</dbReference>
<proteinExistence type="predicted"/>
<dbReference type="Proteomes" id="UP001568358">
    <property type="component" value="Unassembled WGS sequence"/>
</dbReference>
<evidence type="ECO:0000313" key="2">
    <source>
        <dbReference type="EMBL" id="MEZ6854567.1"/>
    </source>
</evidence>
<dbReference type="InterPro" id="IPR029058">
    <property type="entry name" value="AB_hydrolase_fold"/>
</dbReference>
<reference evidence="2 3" key="1">
    <citation type="submission" date="2024-07" db="EMBL/GenBank/DDBJ databases">
        <title>Active virus-host system and metabolic interactions in a Lokiarchaeon culture.</title>
        <authorList>
            <person name="Ponce Toledo R.I."/>
            <person name="Rodrigues Oliveira T."/>
            <person name="Schleper C."/>
        </authorList>
    </citation>
    <scope>NUCLEOTIDE SEQUENCE [LARGE SCALE GENOMIC DNA]</scope>
    <source>
        <strain evidence="2 3">B35</strain>
    </source>
</reference>
<protein>
    <submittedName>
        <fullName evidence="2">Alpha/beta fold hydrolase</fullName>
    </submittedName>
</protein>
<name>A0ABV4JUZ6_9BACT</name>
<sequence>MFSPSSLLQRLLVTILMFSAAGCALHSPTATELATENKFIRHVYTAPTFDIVAYTRFAPSDDLTVYIEGDGRAWLTRTRPSSDPTPVPPLALALAVKDPTPNVVYLARPCQYTAGTSGFRTCTTRDWTSARMSPDVINDMNNTLTQIKTESGARRLHLVGYSGGGGVAILLAAQRKDVASIRTVAGNLNISLWTRLHNVSPLSESLPPENYTLAVRDIPQTHYVGAEDTNIPVEIAKSFIKKSSGAHIAVDVISGCTHSKGWEEKWPYLLHAYHQNAP</sequence>
<keyword evidence="2" id="KW-0378">Hydrolase</keyword>
<evidence type="ECO:0000256" key="1">
    <source>
        <dbReference type="SAM" id="SignalP"/>
    </source>
</evidence>
<dbReference type="EMBL" id="JBFSOO010000011">
    <property type="protein sequence ID" value="MEZ6854567.1"/>
    <property type="molecule type" value="Genomic_DNA"/>
</dbReference>
<dbReference type="SUPFAM" id="SSF53474">
    <property type="entry name" value="alpha/beta-Hydrolases"/>
    <property type="match status" value="1"/>
</dbReference>
<feature type="chain" id="PRO_5045336124" evidence="1">
    <location>
        <begin position="27"/>
        <end position="278"/>
    </location>
</feature>